<dbReference type="PROSITE" id="PS50943">
    <property type="entry name" value="HTH_CROC1"/>
    <property type="match status" value="1"/>
</dbReference>
<sequence length="180" mass="19222">MLGDVIRRRCDELGLSQSGLADQVGVHVRQIRRYERGEQQPVLGVAAKLAETLGVTLDELAGVGESPLDGDWWSAREIEVDGRALVATVPVTLRRRAPDLLAVEGRGWSGELRVWEERTLTGWYGGAGAPGTMFFVLDDERALAHGRWVALAAGGAVTGGHAALARTREGAATAIPRSTS</sequence>
<dbReference type="GO" id="GO:0003677">
    <property type="term" value="F:DNA binding"/>
    <property type="evidence" value="ECO:0007669"/>
    <property type="project" value="InterPro"/>
</dbReference>
<dbReference type="SUPFAM" id="SSF47413">
    <property type="entry name" value="lambda repressor-like DNA-binding domains"/>
    <property type="match status" value="1"/>
</dbReference>
<keyword evidence="3" id="KW-1185">Reference proteome</keyword>
<accession>A0A9X3NIP9</accession>
<dbReference type="RefSeq" id="WP_270030170.1">
    <property type="nucleotide sequence ID" value="NZ_JAPDDP010000130.1"/>
</dbReference>
<evidence type="ECO:0000313" key="2">
    <source>
        <dbReference type="EMBL" id="MDA0185655.1"/>
    </source>
</evidence>
<proteinExistence type="predicted"/>
<dbReference type="InterPro" id="IPR001387">
    <property type="entry name" value="Cro/C1-type_HTH"/>
</dbReference>
<evidence type="ECO:0000259" key="1">
    <source>
        <dbReference type="PROSITE" id="PS50943"/>
    </source>
</evidence>
<gene>
    <name evidence="2" type="ORF">OJ997_35450</name>
</gene>
<dbReference type="Gene3D" id="1.10.260.40">
    <property type="entry name" value="lambda repressor-like DNA-binding domains"/>
    <property type="match status" value="1"/>
</dbReference>
<protein>
    <submittedName>
        <fullName evidence="2">Helix-turn-helix transcriptional regulator</fullName>
    </submittedName>
</protein>
<dbReference type="InterPro" id="IPR010982">
    <property type="entry name" value="Lambda_DNA-bd_dom_sf"/>
</dbReference>
<dbReference type="Proteomes" id="UP001147653">
    <property type="component" value="Unassembled WGS sequence"/>
</dbReference>
<dbReference type="CDD" id="cd00093">
    <property type="entry name" value="HTH_XRE"/>
    <property type="match status" value="1"/>
</dbReference>
<name>A0A9X3NIP9_9ACTN</name>
<organism evidence="2 3">
    <name type="scientific">Solirubrobacter phytolaccae</name>
    <dbReference type="NCBI Taxonomy" id="1404360"/>
    <lineage>
        <taxon>Bacteria</taxon>
        <taxon>Bacillati</taxon>
        <taxon>Actinomycetota</taxon>
        <taxon>Thermoleophilia</taxon>
        <taxon>Solirubrobacterales</taxon>
        <taxon>Solirubrobacteraceae</taxon>
        <taxon>Solirubrobacter</taxon>
    </lineage>
</organism>
<dbReference type="EMBL" id="JAPDDP010000130">
    <property type="protein sequence ID" value="MDA0185655.1"/>
    <property type="molecule type" value="Genomic_DNA"/>
</dbReference>
<evidence type="ECO:0000313" key="3">
    <source>
        <dbReference type="Proteomes" id="UP001147653"/>
    </source>
</evidence>
<reference evidence="2" key="1">
    <citation type="submission" date="2022-10" db="EMBL/GenBank/DDBJ databases">
        <title>The WGS of Solirubrobacter phytolaccae KCTC 29190.</title>
        <authorList>
            <person name="Jiang Z."/>
        </authorList>
    </citation>
    <scope>NUCLEOTIDE SEQUENCE</scope>
    <source>
        <strain evidence="2">KCTC 29190</strain>
    </source>
</reference>
<dbReference type="SMART" id="SM00530">
    <property type="entry name" value="HTH_XRE"/>
    <property type="match status" value="1"/>
</dbReference>
<comment type="caution">
    <text evidence="2">The sequence shown here is derived from an EMBL/GenBank/DDBJ whole genome shotgun (WGS) entry which is preliminary data.</text>
</comment>
<dbReference type="AlphaFoldDB" id="A0A9X3NIP9"/>
<dbReference type="Pfam" id="PF01381">
    <property type="entry name" value="HTH_3"/>
    <property type="match status" value="1"/>
</dbReference>
<feature type="domain" description="HTH cro/C1-type" evidence="1">
    <location>
        <begin position="6"/>
        <end position="60"/>
    </location>
</feature>